<comment type="caution">
    <text evidence="2">The sequence shown here is derived from an EMBL/GenBank/DDBJ whole genome shotgun (WGS) entry which is preliminary data.</text>
</comment>
<feature type="compositionally biased region" description="Basic and acidic residues" evidence="1">
    <location>
        <begin position="102"/>
        <end position="112"/>
    </location>
</feature>
<dbReference type="PANTHER" id="PTHR13318">
    <property type="entry name" value="PARTNER OF PAIRED, ISOFORM B-RELATED"/>
    <property type="match status" value="1"/>
</dbReference>
<organism evidence="2 3">
    <name type="scientific">Glomus cerebriforme</name>
    <dbReference type="NCBI Taxonomy" id="658196"/>
    <lineage>
        <taxon>Eukaryota</taxon>
        <taxon>Fungi</taxon>
        <taxon>Fungi incertae sedis</taxon>
        <taxon>Mucoromycota</taxon>
        <taxon>Glomeromycotina</taxon>
        <taxon>Glomeromycetes</taxon>
        <taxon>Glomerales</taxon>
        <taxon>Glomeraceae</taxon>
        <taxon>Glomus</taxon>
    </lineage>
</organism>
<dbReference type="Proteomes" id="UP000265703">
    <property type="component" value="Unassembled WGS sequence"/>
</dbReference>
<reference evidence="2 3" key="1">
    <citation type="submission" date="2018-06" db="EMBL/GenBank/DDBJ databases">
        <title>Comparative genomics reveals the genomic features of Rhizophagus irregularis, R. cerebriforme, R. diaphanum and Gigaspora rosea, and their symbiotic lifestyle signature.</title>
        <authorList>
            <person name="Morin E."/>
            <person name="San Clemente H."/>
            <person name="Chen E.C.H."/>
            <person name="De La Providencia I."/>
            <person name="Hainaut M."/>
            <person name="Kuo A."/>
            <person name="Kohler A."/>
            <person name="Murat C."/>
            <person name="Tang N."/>
            <person name="Roy S."/>
            <person name="Loubradou J."/>
            <person name="Henrissat B."/>
            <person name="Grigoriev I.V."/>
            <person name="Corradi N."/>
            <person name="Roux C."/>
            <person name="Martin F.M."/>
        </authorList>
    </citation>
    <scope>NUCLEOTIDE SEQUENCE [LARGE SCALE GENOMIC DNA]</scope>
    <source>
        <strain evidence="2 3">DAOM 227022</strain>
    </source>
</reference>
<dbReference type="GO" id="GO:0019005">
    <property type="term" value="C:SCF ubiquitin ligase complex"/>
    <property type="evidence" value="ECO:0007669"/>
    <property type="project" value="TreeGrafter"/>
</dbReference>
<protein>
    <recommendedName>
        <fullName evidence="4">F-box domain-containing protein</fullName>
    </recommendedName>
</protein>
<feature type="region of interest" description="Disordered" evidence="1">
    <location>
        <begin position="90"/>
        <end position="112"/>
    </location>
</feature>
<dbReference type="Gene3D" id="3.80.10.10">
    <property type="entry name" value="Ribonuclease Inhibitor"/>
    <property type="match status" value="2"/>
</dbReference>
<dbReference type="OrthoDB" id="2364652at2759"/>
<keyword evidence="3" id="KW-1185">Reference proteome</keyword>
<name>A0A397T6V2_9GLOM</name>
<evidence type="ECO:0000313" key="3">
    <source>
        <dbReference type="Proteomes" id="UP000265703"/>
    </source>
</evidence>
<evidence type="ECO:0008006" key="4">
    <source>
        <dbReference type="Google" id="ProtNLM"/>
    </source>
</evidence>
<accession>A0A397T6V2</accession>
<dbReference type="STRING" id="658196.A0A397T6V2"/>
<gene>
    <name evidence="2" type="ORF">C1645_803711</name>
</gene>
<dbReference type="PANTHER" id="PTHR13318:SF178">
    <property type="entry name" value="OS02G0200900 PROTEIN"/>
    <property type="match status" value="1"/>
</dbReference>
<sequence length="564" mass="64912">MSRLNYDCLEILFDKFLELQDEDDGLDGYGLLYTCAFLNRDCKTIANHLLYKDPWKYWLYRSKNKSIAKQLIDTYMLCYKYNAIKNRNRVNRPSNEEEGEEDPSKRVAKEEHVMNGVDDDDHKLPLDNYISYAKNLHVPSLYQCIKIWYEYQQAGKESSQMDCEEEENIQPVYNLFLEIFELFVQEARIRDCTFAESTEDDDYPVTLEQLGRLINHGVKVDLKYLNLGFFPCDSQGLSRITEKCNRLKTFKISAQNCSDEVLAKFIESQTRLTKLKIRNAQKIDLTLKALGTQSKSLVKLRVLNSNLESCQKPFDGIASCANLRSIYMRKTSWPTDVSPSTLLMPIAINCEFHNVDFSGSELPADVLVEIAKKSSTTLRKVHLERPENQIDHESYDLSDGIRALAKHCKNIIHFERDILPREISSMIYFLNEVGNSLVRLEIESKLMSFSNIDASDLIISISNCSNLETLNISYFNFTPQVFEKLIIGCKSLTTLLICNSTSVNDQILHIIREKSKNLKNLDILACSNITDEAVEQLQSETEIEVDLDLIFIQTVVRISSLILF</sequence>
<evidence type="ECO:0000313" key="2">
    <source>
        <dbReference type="EMBL" id="RIA94030.1"/>
    </source>
</evidence>
<proteinExistence type="predicted"/>
<dbReference type="SUPFAM" id="SSF52047">
    <property type="entry name" value="RNI-like"/>
    <property type="match status" value="1"/>
</dbReference>
<dbReference type="EMBL" id="QKYT01000091">
    <property type="protein sequence ID" value="RIA94030.1"/>
    <property type="molecule type" value="Genomic_DNA"/>
</dbReference>
<dbReference type="AlphaFoldDB" id="A0A397T6V2"/>
<evidence type="ECO:0000256" key="1">
    <source>
        <dbReference type="SAM" id="MobiDB-lite"/>
    </source>
</evidence>
<dbReference type="GO" id="GO:0031146">
    <property type="term" value="P:SCF-dependent proteasomal ubiquitin-dependent protein catabolic process"/>
    <property type="evidence" value="ECO:0007669"/>
    <property type="project" value="TreeGrafter"/>
</dbReference>
<dbReference type="InterPro" id="IPR032675">
    <property type="entry name" value="LRR_dom_sf"/>
</dbReference>